<dbReference type="Proteomes" id="UP000268658">
    <property type="component" value="Chromosome"/>
</dbReference>
<dbReference type="RefSeq" id="WP_164719319.1">
    <property type="nucleotide sequence ID" value="NZ_JASPER010000060.1"/>
</dbReference>
<dbReference type="GO" id="GO:0003677">
    <property type="term" value="F:DNA binding"/>
    <property type="evidence" value="ECO:0007669"/>
    <property type="project" value="UniProtKB-UniRule"/>
</dbReference>
<gene>
    <name evidence="4" type="primary">dhaS</name>
    <name evidence="4" type="ORF">NCTC10951_00078</name>
</gene>
<dbReference type="PROSITE" id="PS50977">
    <property type="entry name" value="HTH_TETR_2"/>
    <property type="match status" value="1"/>
</dbReference>
<dbReference type="Pfam" id="PF00440">
    <property type="entry name" value="TetR_N"/>
    <property type="match status" value="1"/>
</dbReference>
<dbReference type="PANTHER" id="PTHR43479:SF11">
    <property type="entry name" value="ACREF_ENVCD OPERON REPRESSOR-RELATED"/>
    <property type="match status" value="1"/>
</dbReference>
<sequence length="215" mass="24204">MDLRKERTLTLLSSSLLGLLREKPYSQISVSEICERAMVRRATFYRHFADKEELLTYLFRQQRALIQERTMGEALDVPLAEYCQVMTRRLVGLISANWPLLQLHQQDRAFETVVEVLVVELAQEFAHRIVQTASAARAANVGGSQDCGNDDVDVLAHFYASGLLGAVRWWVTEDPDHDEERLMGTFSAITERLFPSFPADDVADASTDGSSSAHE</sequence>
<evidence type="ECO:0000256" key="2">
    <source>
        <dbReference type="PROSITE-ProRule" id="PRU00335"/>
    </source>
</evidence>
<evidence type="ECO:0000256" key="1">
    <source>
        <dbReference type="ARBA" id="ARBA00023125"/>
    </source>
</evidence>
<dbReference type="AlphaFoldDB" id="A0A448PH14"/>
<evidence type="ECO:0000259" key="3">
    <source>
        <dbReference type="PROSITE" id="PS50977"/>
    </source>
</evidence>
<dbReference type="KEGG" id="avc:NCTC10951_00078"/>
<evidence type="ECO:0000313" key="4">
    <source>
        <dbReference type="EMBL" id="VEI14225.1"/>
    </source>
</evidence>
<dbReference type="Gene3D" id="1.10.357.10">
    <property type="entry name" value="Tetracycline Repressor, domain 2"/>
    <property type="match status" value="1"/>
</dbReference>
<keyword evidence="1 2" id="KW-0238">DNA-binding</keyword>
<dbReference type="SUPFAM" id="SSF46689">
    <property type="entry name" value="Homeodomain-like"/>
    <property type="match status" value="1"/>
</dbReference>
<accession>A0A448PH14</accession>
<dbReference type="EMBL" id="LR134477">
    <property type="protein sequence ID" value="VEI14225.1"/>
    <property type="molecule type" value="Genomic_DNA"/>
</dbReference>
<dbReference type="InterPro" id="IPR050624">
    <property type="entry name" value="HTH-type_Tx_Regulator"/>
</dbReference>
<feature type="domain" description="HTH tetR-type" evidence="3">
    <location>
        <begin position="6"/>
        <end position="66"/>
    </location>
</feature>
<dbReference type="PANTHER" id="PTHR43479">
    <property type="entry name" value="ACREF/ENVCD OPERON REPRESSOR-RELATED"/>
    <property type="match status" value="1"/>
</dbReference>
<proteinExistence type="predicted"/>
<evidence type="ECO:0000313" key="5">
    <source>
        <dbReference type="Proteomes" id="UP000268658"/>
    </source>
</evidence>
<name>A0A448PH14_ACTVI</name>
<dbReference type="InterPro" id="IPR009057">
    <property type="entry name" value="Homeodomain-like_sf"/>
</dbReference>
<dbReference type="InterPro" id="IPR001647">
    <property type="entry name" value="HTH_TetR"/>
</dbReference>
<protein>
    <submittedName>
        <fullName evidence="4">HTH-type dhaKLM operon transcriptional activator dhaS</fullName>
    </submittedName>
</protein>
<feature type="DNA-binding region" description="H-T-H motif" evidence="2">
    <location>
        <begin position="29"/>
        <end position="48"/>
    </location>
</feature>
<reference evidence="4 5" key="1">
    <citation type="submission" date="2018-12" db="EMBL/GenBank/DDBJ databases">
        <authorList>
            <consortium name="Pathogen Informatics"/>
        </authorList>
    </citation>
    <scope>NUCLEOTIDE SEQUENCE [LARGE SCALE GENOMIC DNA]</scope>
    <source>
        <strain evidence="4 5">NCTC10951</strain>
    </source>
</reference>
<organism evidence="4 5">
    <name type="scientific">Actinomyces viscosus</name>
    <dbReference type="NCBI Taxonomy" id="1656"/>
    <lineage>
        <taxon>Bacteria</taxon>
        <taxon>Bacillati</taxon>
        <taxon>Actinomycetota</taxon>
        <taxon>Actinomycetes</taxon>
        <taxon>Actinomycetales</taxon>
        <taxon>Actinomycetaceae</taxon>
        <taxon>Actinomyces</taxon>
    </lineage>
</organism>